<dbReference type="SUPFAM" id="SSF55729">
    <property type="entry name" value="Acyl-CoA N-acyltransferases (Nat)"/>
    <property type="match status" value="1"/>
</dbReference>
<evidence type="ECO:0000259" key="1">
    <source>
        <dbReference type="PROSITE" id="PS51186"/>
    </source>
</evidence>
<feature type="domain" description="N-acetyltransferase" evidence="1">
    <location>
        <begin position="77"/>
        <end position="215"/>
    </location>
</feature>
<dbReference type="Proteomes" id="UP000218272">
    <property type="component" value="Chromosome SCLO_1"/>
</dbReference>
<dbReference type="Gene3D" id="3.40.630.30">
    <property type="match status" value="1"/>
</dbReference>
<evidence type="ECO:0000313" key="3">
    <source>
        <dbReference type="Proteomes" id="UP000218272"/>
    </source>
</evidence>
<dbReference type="GO" id="GO:0016747">
    <property type="term" value="F:acyltransferase activity, transferring groups other than amino-acyl groups"/>
    <property type="evidence" value="ECO:0007669"/>
    <property type="project" value="InterPro"/>
</dbReference>
<dbReference type="InterPro" id="IPR016181">
    <property type="entry name" value="Acyl_CoA_acyltransferase"/>
</dbReference>
<evidence type="ECO:0000313" key="2">
    <source>
        <dbReference type="EMBL" id="BAV66113.1"/>
    </source>
</evidence>
<dbReference type="InterPro" id="IPR000182">
    <property type="entry name" value="GNAT_dom"/>
</dbReference>
<reference evidence="2 3" key="1">
    <citation type="submission" date="2016-10" db="EMBL/GenBank/DDBJ databases">
        <title>Complete Genome Sequence of the Nonylphenol-Degrading Bacterium Sphingobium cloacae JCM 10874T.</title>
        <authorList>
            <person name="Ootsuka M."/>
            <person name="Nishizawa T."/>
            <person name="Ohta H."/>
        </authorList>
    </citation>
    <scope>NUCLEOTIDE SEQUENCE [LARGE SCALE GENOMIC DNA]</scope>
    <source>
        <strain evidence="2 3">JCM 10874</strain>
    </source>
</reference>
<organism evidence="2 3">
    <name type="scientific">Sphingobium cloacae</name>
    <dbReference type="NCBI Taxonomy" id="120107"/>
    <lineage>
        <taxon>Bacteria</taxon>
        <taxon>Pseudomonadati</taxon>
        <taxon>Pseudomonadota</taxon>
        <taxon>Alphaproteobacteria</taxon>
        <taxon>Sphingomonadales</taxon>
        <taxon>Sphingomonadaceae</taxon>
        <taxon>Sphingobium</taxon>
    </lineage>
</organism>
<dbReference type="CDD" id="cd04301">
    <property type="entry name" value="NAT_SF"/>
    <property type="match status" value="1"/>
</dbReference>
<dbReference type="OrthoDB" id="4966223at2"/>
<proteinExistence type="predicted"/>
<dbReference type="Pfam" id="PF13508">
    <property type="entry name" value="Acetyltransf_7"/>
    <property type="match status" value="1"/>
</dbReference>
<dbReference type="EMBL" id="AP017655">
    <property type="protein sequence ID" value="BAV66113.1"/>
    <property type="molecule type" value="Genomic_DNA"/>
</dbReference>
<sequence>MAALAADPHIVATWIRGWTMARGTPPPIADHGGFRVDVGWPEQRVRYVFPGISSAMKDLAAKITEPWILVKACATPAAMRAALPARWSIQPPGFMMICRDVMTGTRAMPDGYMVNVTRPSPVAVVEILAPDGTLAAIGRVVQVDAFAIYDRIETHGAHRRRGLGRAVMKSLESIAWQNGAKQGLLVATAEGRKLYEALGWEVHALYTTAAIPPPT</sequence>
<keyword evidence="3" id="KW-1185">Reference proteome</keyword>
<protein>
    <recommendedName>
        <fullName evidence="1">N-acetyltransferase domain-containing protein</fullName>
    </recommendedName>
</protein>
<dbReference type="AlphaFoldDB" id="A0A1E1F6G2"/>
<name>A0A1E1F6G2_9SPHN</name>
<dbReference type="PROSITE" id="PS51186">
    <property type="entry name" value="GNAT"/>
    <property type="match status" value="1"/>
</dbReference>
<dbReference type="KEGG" id="sclo:SCLO_1030730"/>
<gene>
    <name evidence="2" type="ORF">SCLO_1030730</name>
</gene>
<accession>A0A1E1F6G2</accession>